<dbReference type="GO" id="GO:0005840">
    <property type="term" value="C:ribosome"/>
    <property type="evidence" value="ECO:0007669"/>
    <property type="project" value="InterPro"/>
</dbReference>
<reference evidence="2" key="2">
    <citation type="submission" date="2025-08" db="UniProtKB">
        <authorList>
            <consortium name="Ensembl"/>
        </authorList>
    </citation>
    <scope>IDENTIFICATION</scope>
</reference>
<dbReference type="GO" id="GO:0006412">
    <property type="term" value="P:translation"/>
    <property type="evidence" value="ECO:0007669"/>
    <property type="project" value="InterPro"/>
</dbReference>
<evidence type="ECO:0000313" key="2">
    <source>
        <dbReference type="Ensembl" id="ENSGAGP00000032396.1"/>
    </source>
</evidence>
<keyword evidence="3" id="KW-1185">Reference proteome</keyword>
<evidence type="ECO:0000256" key="1">
    <source>
        <dbReference type="SAM" id="MobiDB-lite"/>
    </source>
</evidence>
<dbReference type="GO" id="GO:0003735">
    <property type="term" value="F:structural constituent of ribosome"/>
    <property type="evidence" value="ECO:0007669"/>
    <property type="project" value="InterPro"/>
</dbReference>
<dbReference type="STRING" id="38772.ENSGAGP00000032396"/>
<dbReference type="PANTHER" id="PTHR10052">
    <property type="entry name" value="60S RIBOSOMAL PROTEIN L18A"/>
    <property type="match status" value="1"/>
</dbReference>
<dbReference type="InterPro" id="IPR021138">
    <property type="entry name" value="Ribosomal_eL20_eukaryotes"/>
</dbReference>
<protein>
    <submittedName>
        <fullName evidence="2">Uncharacterized protein</fullName>
    </submittedName>
</protein>
<accession>A0A452IWH6</accession>
<dbReference type="Proteomes" id="UP000291020">
    <property type="component" value="Unassembled WGS sequence"/>
</dbReference>
<feature type="region of interest" description="Disordered" evidence="1">
    <location>
        <begin position="47"/>
        <end position="67"/>
    </location>
</feature>
<name>A0A452IWH6_9SAUR</name>
<dbReference type="AlphaFoldDB" id="A0A452IWH6"/>
<reference evidence="2" key="3">
    <citation type="submission" date="2025-09" db="UniProtKB">
        <authorList>
            <consortium name="Ensembl"/>
        </authorList>
    </citation>
    <scope>IDENTIFICATION</scope>
</reference>
<evidence type="ECO:0000313" key="3">
    <source>
        <dbReference type="Proteomes" id="UP000291020"/>
    </source>
</evidence>
<dbReference type="Gene3D" id="3.10.20.10">
    <property type="match status" value="1"/>
</dbReference>
<reference evidence="3" key="1">
    <citation type="journal article" date="2017" name="PLoS ONE">
        <title>The Agassiz's desert tortoise genome provides a resource for the conservation of a threatened species.</title>
        <authorList>
            <person name="Tollis M."/>
            <person name="DeNardo D.F."/>
            <person name="Cornelius J.A."/>
            <person name="Dolby G.A."/>
            <person name="Edwards T."/>
            <person name="Henen B.T."/>
            <person name="Karl A.E."/>
            <person name="Murphy R.W."/>
            <person name="Kusumi K."/>
        </authorList>
    </citation>
    <scope>NUCLEOTIDE SEQUENCE [LARGE SCALE GENOMIC DNA]</scope>
</reference>
<organism evidence="2 3">
    <name type="scientific">Gopherus agassizii</name>
    <name type="common">Agassiz's desert tortoise</name>
    <dbReference type="NCBI Taxonomy" id="38772"/>
    <lineage>
        <taxon>Eukaryota</taxon>
        <taxon>Metazoa</taxon>
        <taxon>Chordata</taxon>
        <taxon>Craniata</taxon>
        <taxon>Vertebrata</taxon>
        <taxon>Euteleostomi</taxon>
        <taxon>Archelosauria</taxon>
        <taxon>Testudinata</taxon>
        <taxon>Testudines</taxon>
        <taxon>Cryptodira</taxon>
        <taxon>Durocryptodira</taxon>
        <taxon>Testudinoidea</taxon>
        <taxon>Testudinidae</taxon>
        <taxon>Gopherus</taxon>
    </lineage>
</organism>
<dbReference type="Ensembl" id="ENSGAGT00000036726.1">
    <property type="protein sequence ID" value="ENSGAGP00000032396.1"/>
    <property type="gene ID" value="ENSGAGG00000023174.1"/>
</dbReference>
<proteinExistence type="predicted"/>
<sequence length="67" mass="7323">SEASGKREYKVDGRCLPTPKCPTPFLYQMRIFAPNRVVAHSPELVTSLSHLPKGGSSNGDALTMQLH</sequence>